<sequence length="54" mass="6122">MTTPLFLLRSVEIGISISDLDLLTVGLVIDMWTEKANDSVKYNKIATQDDFDKF</sequence>
<accession>A0A173WBF9</accession>
<name>A0A173WBF9_9FIRM</name>
<protein>
    <submittedName>
        <fullName evidence="1">Uncharacterized protein</fullName>
    </submittedName>
</protein>
<proteinExistence type="predicted"/>
<gene>
    <name evidence="1" type="ORF">ERS852423_00155</name>
</gene>
<dbReference type="Proteomes" id="UP000095439">
    <property type="component" value="Unassembled WGS sequence"/>
</dbReference>
<organism evidence="1 2">
    <name type="scientific">Dorea longicatena</name>
    <dbReference type="NCBI Taxonomy" id="88431"/>
    <lineage>
        <taxon>Bacteria</taxon>
        <taxon>Bacillati</taxon>
        <taxon>Bacillota</taxon>
        <taxon>Clostridia</taxon>
        <taxon>Lachnospirales</taxon>
        <taxon>Lachnospiraceae</taxon>
        <taxon>Dorea</taxon>
    </lineage>
</organism>
<dbReference type="RefSeq" id="WP_004845663.1">
    <property type="nucleotide sequence ID" value="NZ_CABIWY010000001.1"/>
</dbReference>
<evidence type="ECO:0000313" key="1">
    <source>
        <dbReference type="EMBL" id="CUN36360.1"/>
    </source>
</evidence>
<dbReference type="AlphaFoldDB" id="A0A173WBF9"/>
<reference evidence="1 2" key="1">
    <citation type="submission" date="2015-09" db="EMBL/GenBank/DDBJ databases">
        <authorList>
            <consortium name="Pathogen Informatics"/>
        </authorList>
    </citation>
    <scope>NUCLEOTIDE SEQUENCE [LARGE SCALE GENOMIC DNA]</scope>
    <source>
        <strain evidence="1 2">2789STDY5608866</strain>
    </source>
</reference>
<evidence type="ECO:0000313" key="2">
    <source>
        <dbReference type="Proteomes" id="UP000095439"/>
    </source>
</evidence>
<dbReference type="EMBL" id="CYYY01000001">
    <property type="protein sequence ID" value="CUN36360.1"/>
    <property type="molecule type" value="Genomic_DNA"/>
</dbReference>